<evidence type="ECO:0000313" key="15">
    <source>
        <dbReference type="Proteomes" id="UP000023703"/>
    </source>
</evidence>
<dbReference type="AlphaFoldDB" id="X5DVU4"/>
<dbReference type="PANTHER" id="PTHR23382">
    <property type="entry name" value="MALATE DEHYDROGENASE"/>
    <property type="match status" value="1"/>
</dbReference>
<dbReference type="RefSeq" id="WP_038549577.1">
    <property type="nucleotide sequence ID" value="NZ_CP006842.1"/>
</dbReference>
<dbReference type="Pfam" id="PF02866">
    <property type="entry name" value="Ldh_1_C"/>
    <property type="match status" value="1"/>
</dbReference>
<comment type="function">
    <text evidence="7">Catalyzes the reversible oxidation of malate to oxaloacetate.</text>
</comment>
<evidence type="ECO:0000256" key="2">
    <source>
        <dbReference type="ARBA" id="ARBA00012995"/>
    </source>
</evidence>
<dbReference type="FunFam" id="3.90.110.10:FF:000002">
    <property type="entry name" value="Malate dehydrogenase"/>
    <property type="match status" value="1"/>
</dbReference>
<evidence type="ECO:0000313" key="14">
    <source>
        <dbReference type="EMBL" id="AHW64747.1"/>
    </source>
</evidence>
<feature type="binding site" evidence="7 9">
    <location>
        <position position="94"/>
    </location>
    <ligand>
        <name>substrate</name>
    </ligand>
</feature>
<keyword evidence="5 7" id="KW-0520">NAD</keyword>
<evidence type="ECO:0000256" key="6">
    <source>
        <dbReference type="ARBA" id="ARBA00048313"/>
    </source>
</evidence>
<dbReference type="HOGENOM" id="CLU_040727_2_0_11"/>
<evidence type="ECO:0000256" key="4">
    <source>
        <dbReference type="ARBA" id="ARBA00023002"/>
    </source>
</evidence>
<evidence type="ECO:0000256" key="9">
    <source>
        <dbReference type="PIRSR" id="PIRSR000102-2"/>
    </source>
</evidence>
<feature type="binding site" evidence="7 10">
    <location>
        <begin position="131"/>
        <end position="133"/>
    </location>
    <ligand>
        <name>NAD(+)</name>
        <dbReference type="ChEBI" id="CHEBI:57540"/>
    </ligand>
</feature>
<dbReference type="InterPro" id="IPR036291">
    <property type="entry name" value="NAD(P)-bd_dom_sf"/>
</dbReference>
<feature type="binding site" evidence="7 9">
    <location>
        <position position="100"/>
    </location>
    <ligand>
        <name>substrate</name>
    </ligand>
</feature>
<feature type="binding site" evidence="7">
    <location>
        <begin position="14"/>
        <end position="20"/>
    </location>
    <ligand>
        <name>NAD(+)</name>
        <dbReference type="ChEBI" id="CHEBI:57540"/>
    </ligand>
</feature>
<dbReference type="NCBIfam" id="NF003916">
    <property type="entry name" value="PRK05442.1"/>
    <property type="match status" value="1"/>
</dbReference>
<evidence type="ECO:0000256" key="10">
    <source>
        <dbReference type="PIRSR" id="PIRSR000102-3"/>
    </source>
</evidence>
<dbReference type="PIRSF" id="PIRSF000102">
    <property type="entry name" value="Lac_mal_DH"/>
    <property type="match status" value="1"/>
</dbReference>
<dbReference type="HAMAP" id="MF_01517">
    <property type="entry name" value="Malate_dehydrog_2"/>
    <property type="match status" value="1"/>
</dbReference>
<dbReference type="NCBIfam" id="TIGR01759">
    <property type="entry name" value="MalateDH-SF1"/>
    <property type="match status" value="1"/>
</dbReference>
<keyword evidence="4 7" id="KW-0560">Oxidoreductase</keyword>
<dbReference type="Gene3D" id="3.40.50.720">
    <property type="entry name" value="NAD(P)-binding Rossmann-like Domain"/>
    <property type="match status" value="1"/>
</dbReference>
<protein>
    <recommendedName>
        <fullName evidence="3 7">Malate dehydrogenase</fullName>
        <ecNumber evidence="2 7">1.1.1.37</ecNumber>
    </recommendedName>
</protein>
<dbReference type="Proteomes" id="UP000023703">
    <property type="component" value="Chromosome"/>
</dbReference>
<keyword evidence="15" id="KW-1185">Reference proteome</keyword>
<feature type="binding site" evidence="7 9">
    <location>
        <position position="163"/>
    </location>
    <ligand>
        <name>substrate</name>
    </ligand>
</feature>
<feature type="binding site" evidence="7 9">
    <location>
        <position position="133"/>
    </location>
    <ligand>
        <name>substrate</name>
    </ligand>
</feature>
<dbReference type="InterPro" id="IPR022383">
    <property type="entry name" value="Lactate/malate_DH_C"/>
</dbReference>
<proteinExistence type="inferred from homology"/>
<dbReference type="InterPro" id="IPR010945">
    <property type="entry name" value="Malate_DH_type2"/>
</dbReference>
<evidence type="ECO:0000256" key="5">
    <source>
        <dbReference type="ARBA" id="ARBA00023027"/>
    </source>
</evidence>
<comment type="similarity">
    <text evidence="1 7">Belongs to the LDH/MDH superfamily. MDH type 2 family.</text>
</comment>
<evidence type="ECO:0000256" key="3">
    <source>
        <dbReference type="ARBA" id="ARBA00020382"/>
    </source>
</evidence>
<dbReference type="STRING" id="1404245.CGLY_11510"/>
<gene>
    <name evidence="7 14" type="primary">mdh</name>
    <name evidence="14" type="ORF">CGLY_11510</name>
</gene>
<evidence type="ECO:0000256" key="7">
    <source>
        <dbReference type="HAMAP-Rule" id="MF_01517"/>
    </source>
</evidence>
<dbReference type="FunFam" id="3.40.50.720:FF:000010">
    <property type="entry name" value="Malate dehydrogenase"/>
    <property type="match status" value="1"/>
</dbReference>
<feature type="binding site" evidence="7 10">
    <location>
        <position position="107"/>
    </location>
    <ligand>
        <name>NAD(+)</name>
        <dbReference type="ChEBI" id="CHEBI:57540"/>
    </ligand>
</feature>
<dbReference type="GO" id="GO:0006099">
    <property type="term" value="P:tricarboxylic acid cycle"/>
    <property type="evidence" value="ECO:0007669"/>
    <property type="project" value="UniProtKB-UniRule"/>
</dbReference>
<reference evidence="14 15" key="1">
    <citation type="journal article" date="2015" name="Int. J. Syst. Evol. Microbiol.">
        <title>Revisiting Corynebacterium glyciniphilum (ex Kubota et al., 1972) sp. nov., nom. rev., isolated from putrefied banana.</title>
        <authorList>
            <person name="Al-Dilaimi A."/>
            <person name="Bednarz H."/>
            <person name="Lomker A."/>
            <person name="Niehaus K."/>
            <person name="Kalinowski J."/>
            <person name="Ruckert C."/>
        </authorList>
    </citation>
    <scope>NUCLEOTIDE SEQUENCE [LARGE SCALE GENOMIC DNA]</scope>
    <source>
        <strain evidence="14">AJ 3170</strain>
    </source>
</reference>
<feature type="binding site" evidence="7">
    <location>
        <position position="114"/>
    </location>
    <ligand>
        <name>NAD(+)</name>
        <dbReference type="ChEBI" id="CHEBI:57540"/>
    </ligand>
</feature>
<dbReference type="InterPro" id="IPR001252">
    <property type="entry name" value="Malate_DH_AS"/>
</dbReference>
<dbReference type="SUPFAM" id="SSF51735">
    <property type="entry name" value="NAD(P)-binding Rossmann-fold domains"/>
    <property type="match status" value="1"/>
</dbReference>
<dbReference type="Gene3D" id="3.90.110.10">
    <property type="entry name" value="Lactate dehydrogenase/glycoside hydrolase, family 4, C-terminal"/>
    <property type="match status" value="1"/>
</dbReference>
<dbReference type="KEGG" id="cgy:CGLY_11510"/>
<accession>X5DVU4</accession>
<dbReference type="SUPFAM" id="SSF56327">
    <property type="entry name" value="LDH C-terminal domain-like"/>
    <property type="match status" value="1"/>
</dbReference>
<feature type="domain" description="Lactate/malate dehydrogenase C-terminal" evidence="13">
    <location>
        <begin position="157"/>
        <end position="323"/>
    </location>
</feature>
<dbReference type="OrthoDB" id="9802969at2"/>
<dbReference type="PROSITE" id="PS00068">
    <property type="entry name" value="MDH"/>
    <property type="match status" value="1"/>
</dbReference>
<comment type="catalytic activity">
    <reaction evidence="6 7 11">
        <text>(S)-malate + NAD(+) = oxaloacetate + NADH + H(+)</text>
        <dbReference type="Rhea" id="RHEA:21432"/>
        <dbReference type="ChEBI" id="CHEBI:15378"/>
        <dbReference type="ChEBI" id="CHEBI:15589"/>
        <dbReference type="ChEBI" id="CHEBI:16452"/>
        <dbReference type="ChEBI" id="CHEBI:57540"/>
        <dbReference type="ChEBI" id="CHEBI:57945"/>
        <dbReference type="EC" id="1.1.1.37"/>
    </reaction>
</comment>
<dbReference type="InterPro" id="IPR015955">
    <property type="entry name" value="Lactate_DH/Glyco_Ohase_4_C"/>
</dbReference>
<organism evidence="14 15">
    <name type="scientific">Corynebacterium glyciniphilum AJ 3170</name>
    <dbReference type="NCBI Taxonomy" id="1404245"/>
    <lineage>
        <taxon>Bacteria</taxon>
        <taxon>Bacillati</taxon>
        <taxon>Actinomycetota</taxon>
        <taxon>Actinomycetes</taxon>
        <taxon>Mycobacteriales</taxon>
        <taxon>Corynebacteriaceae</taxon>
        <taxon>Corynebacterium</taxon>
    </lineage>
</organism>
<dbReference type="eggNOG" id="COG0039">
    <property type="taxonomic scope" value="Bacteria"/>
</dbReference>
<dbReference type="GO" id="GO:0006108">
    <property type="term" value="P:malate metabolic process"/>
    <property type="evidence" value="ECO:0007669"/>
    <property type="project" value="InterPro"/>
</dbReference>
<dbReference type="Pfam" id="PF00056">
    <property type="entry name" value="Ldh_1_N"/>
    <property type="match status" value="1"/>
</dbReference>
<feature type="domain" description="Lactate/malate dehydrogenase N-terminal" evidence="12">
    <location>
        <begin position="9"/>
        <end position="153"/>
    </location>
</feature>
<evidence type="ECO:0000259" key="13">
    <source>
        <dbReference type="Pfam" id="PF02866"/>
    </source>
</evidence>
<dbReference type="EC" id="1.1.1.37" evidence="2 7"/>
<evidence type="ECO:0000256" key="8">
    <source>
        <dbReference type="PIRSR" id="PIRSR000102-1"/>
    </source>
</evidence>
<name>X5DVU4_9CORY</name>
<feature type="active site" description="Proton acceptor" evidence="7 8">
    <location>
        <position position="188"/>
    </location>
</feature>
<dbReference type="InterPro" id="IPR001557">
    <property type="entry name" value="L-lactate/malate_DH"/>
</dbReference>
<keyword evidence="7 11" id="KW-0816">Tricarboxylic acid cycle</keyword>
<evidence type="ECO:0000259" key="12">
    <source>
        <dbReference type="Pfam" id="PF00056"/>
    </source>
</evidence>
<evidence type="ECO:0000256" key="11">
    <source>
        <dbReference type="RuleBase" id="RU000422"/>
    </source>
</evidence>
<dbReference type="GO" id="GO:0030060">
    <property type="term" value="F:L-malate dehydrogenase (NAD+) activity"/>
    <property type="evidence" value="ECO:0007669"/>
    <property type="project" value="UniProtKB-UniRule"/>
</dbReference>
<sequence>MSTAATPVTVTVTGAAGQIAYSLLFRIAAGDAFGDRPVAFRLLEIPDARRAAEGVAMELSDSAFPLVDSITVTDDPDEGFAGADAVFLVGAKPRGKGEERSDLLIGNGKIFGPQGQAIARNASPDVRVLVVGNPANTNAAILDAHAGLAAGQVTAMTRLDHNRALAQLAEKLGTSTTRLTNMTVWGNHSSTQFPDVAELRLDGEPVAGSLEQTWVDEDFIPRVAQRGGEIIEVRGSSSAASAASSAVDHMHDWFNGTPQGDWVSVALRSDGSYGIPEGLFASFPCRSVDGRWEIVQGLELDERQQERIRTTADELASELDTVREAGML</sequence>
<dbReference type="InterPro" id="IPR001236">
    <property type="entry name" value="Lactate/malate_DH_N"/>
</dbReference>
<dbReference type="EMBL" id="CP006842">
    <property type="protein sequence ID" value="AHW64747.1"/>
    <property type="molecule type" value="Genomic_DNA"/>
</dbReference>
<evidence type="ECO:0000256" key="1">
    <source>
        <dbReference type="ARBA" id="ARBA00009613"/>
    </source>
</evidence>